<name>A0A6L2KYU3_TANCI</name>
<sequence length="901" mass="100324">MAVIPNENVISKDTLDTLHEIVKEARSNRKSDNSLEYACVYTKTSKEFVTKASSSQPRSNAKIDRTLKAKSGHKKNVEVHLRNNKSDLHKKNRVDSGISFKVVDGVVQPIAPTTAEQILAKKNELKARETLLMALPDKHQLKFNIHKDAKSLMEAIEKWFGGNKETKKLAIKVDRNKADMKDQSLDDLFNNLKIYEAEVKISSSNSHTTQNIAFVSSQNTDSTNVSVSVVPSVSAASTKVLVFALPNVDNLSNAVIYSFFASQSNNPQLDNDDLKQIDVDDLEEIDLKWQMDMLTMRARRRGHFARECRSHRDTKNKDTHKRTVLVETSTSNALVSQCDGVGSYDLSFQADEEPTNYALMAFTSSSSSSSDNELAPCTKACSKAYTTLQSLYDKLTVDFRKSQVDVLSYKLGLESIEARLVVYRQNENVFEEDIKLLKLDVMLRDNALVELRKTFEKAKKERDELKLTLENFKTSSKNLSKLLESNITDKTCLGYDNQVFHSQVFTSDELTSSELDVSMSTSPVHDRYKSGEGYHAVPPPYIGTFMPPKHDLVFHDASTVSKTVLIVFNVELSTTKPTKDMSQSNRPSAPIIEDWVSDSEDEYEVEHPKQTKNFRKDIPKSRGHKHSWNKKGNLHQALKDKGIIDSGCSRHMIGNISYLSDFKDINRGYVAFGGNPKGGKITGKGSGPKWLFNIDTLTKSMNYQPVVVGNQPNHNAGIQGNFDAGNESEAHVSPNSSDKPKRHDEKATREAKGKSPVDFAPVTAVGPNSTNSTNSCNVAGPSKNAVSPNFEIGRKSSFVDPSQYPDDPNMPALEDIVYLDDEKDVGAEADFSNLETIITASPILITRVHKDHPVTQIIGDISLAPQTKSMTRMVKEQGGLTQINDEDFHCNAPLHKEDVMS</sequence>
<feature type="compositionally biased region" description="Basic and acidic residues" evidence="2">
    <location>
        <begin position="738"/>
        <end position="755"/>
    </location>
</feature>
<feature type="compositionally biased region" description="Polar residues" evidence="2">
    <location>
        <begin position="766"/>
        <end position="777"/>
    </location>
</feature>
<evidence type="ECO:0000256" key="2">
    <source>
        <dbReference type="SAM" id="MobiDB-lite"/>
    </source>
</evidence>
<keyword evidence="1" id="KW-0175">Coiled coil</keyword>
<feature type="coiled-coil region" evidence="1">
    <location>
        <begin position="448"/>
        <end position="475"/>
    </location>
</feature>
<accession>A0A6L2KYU3</accession>
<evidence type="ECO:0000256" key="1">
    <source>
        <dbReference type="SAM" id="Coils"/>
    </source>
</evidence>
<organism evidence="3">
    <name type="scientific">Tanacetum cinerariifolium</name>
    <name type="common">Dalmatian daisy</name>
    <name type="synonym">Chrysanthemum cinerariifolium</name>
    <dbReference type="NCBI Taxonomy" id="118510"/>
    <lineage>
        <taxon>Eukaryota</taxon>
        <taxon>Viridiplantae</taxon>
        <taxon>Streptophyta</taxon>
        <taxon>Embryophyta</taxon>
        <taxon>Tracheophyta</taxon>
        <taxon>Spermatophyta</taxon>
        <taxon>Magnoliopsida</taxon>
        <taxon>eudicotyledons</taxon>
        <taxon>Gunneridae</taxon>
        <taxon>Pentapetalae</taxon>
        <taxon>asterids</taxon>
        <taxon>campanulids</taxon>
        <taxon>Asterales</taxon>
        <taxon>Asteraceae</taxon>
        <taxon>Asteroideae</taxon>
        <taxon>Anthemideae</taxon>
        <taxon>Anthemidinae</taxon>
        <taxon>Tanacetum</taxon>
    </lineage>
</organism>
<proteinExistence type="predicted"/>
<gene>
    <name evidence="3" type="ORF">Tci_026821</name>
</gene>
<reference evidence="3" key="1">
    <citation type="journal article" date="2019" name="Sci. Rep.">
        <title>Draft genome of Tanacetum cinerariifolium, the natural source of mosquito coil.</title>
        <authorList>
            <person name="Yamashiro T."/>
            <person name="Shiraishi A."/>
            <person name="Satake H."/>
            <person name="Nakayama K."/>
        </authorList>
    </citation>
    <scope>NUCLEOTIDE SEQUENCE</scope>
</reference>
<evidence type="ECO:0000313" key="3">
    <source>
        <dbReference type="EMBL" id="GEU54843.1"/>
    </source>
</evidence>
<dbReference type="EMBL" id="BKCJ010003397">
    <property type="protein sequence ID" value="GEU54843.1"/>
    <property type="molecule type" value="Genomic_DNA"/>
</dbReference>
<comment type="caution">
    <text evidence="3">The sequence shown here is derived from an EMBL/GenBank/DDBJ whole genome shotgun (WGS) entry which is preliminary data.</text>
</comment>
<feature type="region of interest" description="Disordered" evidence="2">
    <location>
        <begin position="708"/>
        <end position="780"/>
    </location>
</feature>
<protein>
    <submittedName>
        <fullName evidence="3">Uncharacterized protein</fullName>
    </submittedName>
</protein>
<dbReference type="AlphaFoldDB" id="A0A6L2KYU3"/>